<evidence type="ECO:0000256" key="8">
    <source>
        <dbReference type="SAM" id="MobiDB-lite"/>
    </source>
</evidence>
<feature type="region of interest" description="Disordered" evidence="8">
    <location>
        <begin position="141"/>
        <end position="202"/>
    </location>
</feature>
<sequence length="202" mass="22445">MIVLTQVAIPTENVFCKQENCKAVLNHQDYGTGTLYIAASMLTWSNNEGNGLNLEYPSISLHGVSKDLSVYPHPCIYCMLDLQLKDENGDEQSVGELILAPEDEASLEDIYNAIADCQALHPDDEDEDLEDALNIYLITVEEEDEDINEEGNGTSSVDMPSQQEFQHMIEDQSTSGYQDGNMVSTEQSNQNNDGQFDDADDH</sequence>
<gene>
    <name evidence="9" type="ORF">TRIADDRAFT_59514</name>
</gene>
<dbReference type="STRING" id="10228.B3S5M1"/>
<name>B3S5M1_TRIAD</name>
<organism evidence="9 10">
    <name type="scientific">Trichoplax adhaerens</name>
    <name type="common">Trichoplax reptans</name>
    <dbReference type="NCBI Taxonomy" id="10228"/>
    <lineage>
        <taxon>Eukaryota</taxon>
        <taxon>Metazoa</taxon>
        <taxon>Placozoa</taxon>
        <taxon>Uniplacotomia</taxon>
        <taxon>Trichoplacea</taxon>
        <taxon>Trichoplacidae</taxon>
        <taxon>Trichoplax</taxon>
    </lineage>
</organism>
<dbReference type="GO" id="GO:0045292">
    <property type="term" value="P:mRNA cis splicing, via spliceosome"/>
    <property type="evidence" value="ECO:0000318"/>
    <property type="project" value="GO_Central"/>
</dbReference>
<accession>B3S5M1</accession>
<evidence type="ECO:0000256" key="7">
    <source>
        <dbReference type="ARBA" id="ARBA00045890"/>
    </source>
</evidence>
<dbReference type="GO" id="GO:0006821">
    <property type="term" value="P:chloride transport"/>
    <property type="evidence" value="ECO:0007669"/>
    <property type="project" value="InterPro"/>
</dbReference>
<dbReference type="GO" id="GO:0005886">
    <property type="term" value="C:plasma membrane"/>
    <property type="evidence" value="ECO:0007669"/>
    <property type="project" value="InterPro"/>
</dbReference>
<dbReference type="GeneID" id="6756829"/>
<dbReference type="GO" id="GO:0000387">
    <property type="term" value="P:spliceosomal snRNP assembly"/>
    <property type="evidence" value="ECO:0000318"/>
    <property type="project" value="GO_Central"/>
</dbReference>
<dbReference type="PANTHER" id="PTHR21399:SF0">
    <property type="entry name" value="METHYLOSOME SUBUNIT PICLN"/>
    <property type="match status" value="1"/>
</dbReference>
<keyword evidence="10" id="KW-1185">Reference proteome</keyword>
<dbReference type="GO" id="GO:0005829">
    <property type="term" value="C:cytosol"/>
    <property type="evidence" value="ECO:0000318"/>
    <property type="project" value="GO_Central"/>
</dbReference>
<evidence type="ECO:0000313" key="10">
    <source>
        <dbReference type="Proteomes" id="UP000009022"/>
    </source>
</evidence>
<dbReference type="eggNOG" id="KOG3238">
    <property type="taxonomic scope" value="Eukaryota"/>
</dbReference>
<feature type="compositionally biased region" description="Polar residues" evidence="8">
    <location>
        <begin position="155"/>
        <end position="194"/>
    </location>
</feature>
<dbReference type="GO" id="GO:0034709">
    <property type="term" value="C:methylosome"/>
    <property type="evidence" value="ECO:0007669"/>
    <property type="project" value="InterPro"/>
</dbReference>
<dbReference type="GO" id="GO:0006884">
    <property type="term" value="P:cell volume homeostasis"/>
    <property type="evidence" value="ECO:0007669"/>
    <property type="project" value="InterPro"/>
</dbReference>
<evidence type="ECO:0000256" key="6">
    <source>
        <dbReference type="ARBA" id="ARBA00023242"/>
    </source>
</evidence>
<dbReference type="InParanoid" id="B3S5M1"/>
<proteinExistence type="inferred from homology"/>
<evidence type="ECO:0000256" key="5">
    <source>
        <dbReference type="ARBA" id="ARBA00022490"/>
    </source>
</evidence>
<dbReference type="CTD" id="6756829"/>
<dbReference type="OrthoDB" id="19714at2759"/>
<dbReference type="OMA" id="CIWSCEE"/>
<comment type="function">
    <text evidence="7">Involved in both the assembly of spliceosomal snRNPs and the methylation of Sm proteins. Chaperone that regulates the assembly of spliceosomal U1, U2, U4 and U5 small nuclear ribonucleoproteins (snRNPs), the building blocks of the spliceosome, and thereby plays an important role in the splicing of cellular pre-mRNAs. Most spliceosomal snRNPs contain a common set of Sm proteins SNRPB, SNRPD1, SNRPD2, SNRPD3, SNRPE, SNRPF and SNRPG that assemble in a heptameric protein ring on the Sm site of the small nuclear RNA to form the core snRNP (Sm core). In the cytosol, the Sm proteins SNRPD1, SNRPD2, SNRPE, SNRPF and SNRPG are trapped in an inactive 6S pICln-Sm complex by the chaperone CLNS1A that controls the assembly of the core snRNP. Dissociation by the SMN complex of CLNS1A from the trapped Sm proteins and their transfer to an SMN-Sm complex triggers the assembly of core snRNPs and their transport to the nucleus.</text>
</comment>
<dbReference type="InterPro" id="IPR003521">
    <property type="entry name" value="ICln"/>
</dbReference>
<dbReference type="PhylomeDB" id="B3S5M1"/>
<evidence type="ECO:0000256" key="2">
    <source>
        <dbReference type="ARBA" id="ARBA00004496"/>
    </source>
</evidence>
<evidence type="ECO:0000256" key="3">
    <source>
        <dbReference type="ARBA" id="ARBA00007054"/>
    </source>
</evidence>
<evidence type="ECO:0000256" key="1">
    <source>
        <dbReference type="ARBA" id="ARBA00004123"/>
    </source>
</evidence>
<dbReference type="PRINTS" id="PR01348">
    <property type="entry name" value="ICLNCHANNEL"/>
</dbReference>
<dbReference type="GO" id="GO:0005681">
    <property type="term" value="C:spliceosomal complex"/>
    <property type="evidence" value="ECO:0000318"/>
    <property type="project" value="GO_Central"/>
</dbReference>
<keyword evidence="6" id="KW-0539">Nucleus</keyword>
<dbReference type="EMBL" id="DS985251">
    <property type="protein sequence ID" value="EDV21867.1"/>
    <property type="molecule type" value="Genomic_DNA"/>
</dbReference>
<dbReference type="Gene3D" id="2.30.29.30">
    <property type="entry name" value="Pleckstrin-homology domain (PH domain)/Phosphotyrosine-binding domain (PTB)"/>
    <property type="match status" value="1"/>
</dbReference>
<dbReference type="FunCoup" id="B3S5M1">
    <property type="interactions" value="1674"/>
</dbReference>
<evidence type="ECO:0000313" key="9">
    <source>
        <dbReference type="EMBL" id="EDV21867.1"/>
    </source>
</evidence>
<evidence type="ECO:0000256" key="4">
    <source>
        <dbReference type="ARBA" id="ARBA00015653"/>
    </source>
</evidence>
<comment type="subcellular location">
    <subcellularLocation>
        <location evidence="2">Cytoplasm</location>
    </subcellularLocation>
    <subcellularLocation>
        <location evidence="1">Nucleus</location>
    </subcellularLocation>
</comment>
<keyword evidence="5" id="KW-0963">Cytoplasm</keyword>
<protein>
    <recommendedName>
        <fullName evidence="4">Methylosome subunit pICln</fullName>
    </recommendedName>
</protein>
<dbReference type="InterPro" id="IPR039924">
    <property type="entry name" value="ICln/Lot5/Saf5"/>
</dbReference>
<dbReference type="Pfam" id="PF03517">
    <property type="entry name" value="Voldacs"/>
    <property type="match status" value="1"/>
</dbReference>
<dbReference type="KEGG" id="tad:TRIADDRAFT_59514"/>
<dbReference type="GO" id="GO:0034715">
    <property type="term" value="C:pICln-Sm protein complex"/>
    <property type="evidence" value="ECO:0000318"/>
    <property type="project" value="GO_Central"/>
</dbReference>
<comment type="similarity">
    <text evidence="3">Belongs to the pICln (TC 1.A.47) family.</text>
</comment>
<dbReference type="RefSeq" id="XP_002115504.1">
    <property type="nucleotide sequence ID" value="XM_002115468.1"/>
</dbReference>
<reference evidence="9 10" key="1">
    <citation type="journal article" date="2008" name="Nature">
        <title>The Trichoplax genome and the nature of placozoans.</title>
        <authorList>
            <person name="Srivastava M."/>
            <person name="Begovic E."/>
            <person name="Chapman J."/>
            <person name="Putnam N.H."/>
            <person name="Hellsten U."/>
            <person name="Kawashima T."/>
            <person name="Kuo A."/>
            <person name="Mitros T."/>
            <person name="Salamov A."/>
            <person name="Carpenter M.L."/>
            <person name="Signorovitch A.Y."/>
            <person name="Moreno M.A."/>
            <person name="Kamm K."/>
            <person name="Grimwood J."/>
            <person name="Schmutz J."/>
            <person name="Shapiro H."/>
            <person name="Grigoriev I.V."/>
            <person name="Buss L.W."/>
            <person name="Schierwater B."/>
            <person name="Dellaporta S.L."/>
            <person name="Rokhsar D.S."/>
        </authorList>
    </citation>
    <scope>NUCLEOTIDE SEQUENCE [LARGE SCALE GENOMIC DNA]</scope>
    <source>
        <strain evidence="9 10">Grell-BS-1999</strain>
    </source>
</reference>
<dbReference type="HOGENOM" id="CLU_077804_2_1_1"/>
<dbReference type="PANTHER" id="PTHR21399">
    <property type="entry name" value="CHLORIDE CONDUCTANCE REGULATORY PROTEIN ICLN"/>
    <property type="match status" value="1"/>
</dbReference>
<dbReference type="AlphaFoldDB" id="B3S5M1"/>
<dbReference type="Proteomes" id="UP000009022">
    <property type="component" value="Unassembled WGS sequence"/>
</dbReference>
<dbReference type="InterPro" id="IPR011993">
    <property type="entry name" value="PH-like_dom_sf"/>
</dbReference>